<dbReference type="SUPFAM" id="SSF53098">
    <property type="entry name" value="Ribonuclease H-like"/>
    <property type="match status" value="1"/>
</dbReference>
<evidence type="ECO:0000259" key="18">
    <source>
        <dbReference type="PROSITE" id="PS51975"/>
    </source>
</evidence>
<protein>
    <recommendedName>
        <fullName evidence="7 14">Ribonuclease HII</fullName>
        <shortName evidence="14">RNase HII</shortName>
        <ecNumber evidence="6 14">3.1.26.4</ecNumber>
    </recommendedName>
</protein>
<comment type="similarity">
    <text evidence="5 14 16">Belongs to the RNase HII family.</text>
</comment>
<evidence type="ECO:0000256" key="6">
    <source>
        <dbReference type="ARBA" id="ARBA00012180"/>
    </source>
</evidence>
<feature type="binding site" evidence="14 15">
    <location>
        <position position="77"/>
    </location>
    <ligand>
        <name>a divalent metal cation</name>
        <dbReference type="ChEBI" id="CHEBI:60240"/>
    </ligand>
</feature>
<accession>A0ABW9ZYL5</accession>
<keyword evidence="10 14" id="KW-0479">Metal-binding</keyword>
<comment type="cofactor">
    <cofactor evidence="14 15">
        <name>Mn(2+)</name>
        <dbReference type="ChEBI" id="CHEBI:29035"/>
    </cofactor>
    <cofactor evidence="14 15">
        <name>Mg(2+)</name>
        <dbReference type="ChEBI" id="CHEBI:18420"/>
    </cofactor>
    <text evidence="14 15">Manganese or magnesium. Binds 1 divalent metal ion per monomer in the absence of substrate. May bind a second metal ion after substrate binding.</text>
</comment>
<evidence type="ECO:0000256" key="13">
    <source>
        <dbReference type="ARBA" id="ARBA00023211"/>
    </source>
</evidence>
<comment type="cofactor">
    <cofactor evidence="2">
        <name>Mg(2+)</name>
        <dbReference type="ChEBI" id="CHEBI:18420"/>
    </cofactor>
</comment>
<dbReference type="NCBIfam" id="NF000595">
    <property type="entry name" value="PRK00015.1-3"/>
    <property type="match status" value="1"/>
</dbReference>
<keyword evidence="13 14" id="KW-0464">Manganese</keyword>
<evidence type="ECO:0000256" key="17">
    <source>
        <dbReference type="SAM" id="Coils"/>
    </source>
</evidence>
<evidence type="ECO:0000256" key="15">
    <source>
        <dbReference type="PROSITE-ProRule" id="PRU01319"/>
    </source>
</evidence>
<dbReference type="HAMAP" id="MF_00052_B">
    <property type="entry name" value="RNase_HII_B"/>
    <property type="match status" value="1"/>
</dbReference>
<dbReference type="RefSeq" id="WP_161919093.1">
    <property type="nucleotide sequence ID" value="NZ_JAACYS010000001.1"/>
</dbReference>
<evidence type="ECO:0000256" key="5">
    <source>
        <dbReference type="ARBA" id="ARBA00007383"/>
    </source>
</evidence>
<evidence type="ECO:0000313" key="19">
    <source>
        <dbReference type="EMBL" id="NCU16261.1"/>
    </source>
</evidence>
<gene>
    <name evidence="14" type="primary">rnhB</name>
    <name evidence="19" type="ORF">GW534_00530</name>
</gene>
<dbReference type="Pfam" id="PF01351">
    <property type="entry name" value="RNase_HII"/>
    <property type="match status" value="1"/>
</dbReference>
<keyword evidence="9 14" id="KW-0540">Nuclease</keyword>
<evidence type="ECO:0000256" key="1">
    <source>
        <dbReference type="ARBA" id="ARBA00000077"/>
    </source>
</evidence>
<dbReference type="InterPro" id="IPR022898">
    <property type="entry name" value="RNase_HII"/>
</dbReference>
<comment type="caution">
    <text evidence="19">The sequence shown here is derived from an EMBL/GenBank/DDBJ whole genome shotgun (WGS) entry which is preliminary data.</text>
</comment>
<keyword evidence="8 14" id="KW-0963">Cytoplasm</keyword>
<dbReference type="GO" id="GO:0004523">
    <property type="term" value="F:RNA-DNA hybrid ribonuclease activity"/>
    <property type="evidence" value="ECO:0007669"/>
    <property type="project" value="UniProtKB-EC"/>
</dbReference>
<evidence type="ECO:0000313" key="20">
    <source>
        <dbReference type="Proteomes" id="UP000743899"/>
    </source>
</evidence>
<keyword evidence="20" id="KW-1185">Reference proteome</keyword>
<evidence type="ECO:0000256" key="16">
    <source>
        <dbReference type="RuleBase" id="RU003515"/>
    </source>
</evidence>
<evidence type="ECO:0000256" key="4">
    <source>
        <dbReference type="ARBA" id="ARBA00004496"/>
    </source>
</evidence>
<comment type="function">
    <text evidence="3 14 16">Endonuclease that specifically degrades the RNA of RNA-DNA hybrids.</text>
</comment>
<keyword evidence="11 14" id="KW-0255">Endonuclease</keyword>
<dbReference type="Proteomes" id="UP000743899">
    <property type="component" value="Unassembled WGS sequence"/>
</dbReference>
<dbReference type="CDD" id="cd07182">
    <property type="entry name" value="RNase_HII_bacteria_HII_like"/>
    <property type="match status" value="1"/>
</dbReference>
<keyword evidence="17" id="KW-0175">Coiled coil</keyword>
<dbReference type="InterPro" id="IPR024567">
    <property type="entry name" value="RNase_HII/HIII_dom"/>
</dbReference>
<evidence type="ECO:0000256" key="10">
    <source>
        <dbReference type="ARBA" id="ARBA00022723"/>
    </source>
</evidence>
<dbReference type="NCBIfam" id="NF000594">
    <property type="entry name" value="PRK00015.1-1"/>
    <property type="match status" value="1"/>
</dbReference>
<feature type="binding site" evidence="14 15">
    <location>
        <position position="169"/>
    </location>
    <ligand>
        <name>a divalent metal cation</name>
        <dbReference type="ChEBI" id="CHEBI:60240"/>
    </ligand>
</feature>
<dbReference type="PROSITE" id="PS51975">
    <property type="entry name" value="RNASE_H_2"/>
    <property type="match status" value="1"/>
</dbReference>
<dbReference type="PANTHER" id="PTHR10954">
    <property type="entry name" value="RIBONUCLEASE H2 SUBUNIT A"/>
    <property type="match status" value="1"/>
</dbReference>
<evidence type="ECO:0000256" key="8">
    <source>
        <dbReference type="ARBA" id="ARBA00022490"/>
    </source>
</evidence>
<evidence type="ECO:0000256" key="9">
    <source>
        <dbReference type="ARBA" id="ARBA00022722"/>
    </source>
</evidence>
<dbReference type="EC" id="3.1.26.4" evidence="6 14"/>
<feature type="domain" description="RNase H type-2" evidence="18">
    <location>
        <begin position="71"/>
        <end position="259"/>
    </location>
</feature>
<comment type="catalytic activity">
    <reaction evidence="1 14 15 16">
        <text>Endonucleolytic cleavage to 5'-phosphomonoester.</text>
        <dbReference type="EC" id="3.1.26.4"/>
    </reaction>
</comment>
<dbReference type="Gene3D" id="3.30.420.10">
    <property type="entry name" value="Ribonuclease H-like superfamily/Ribonuclease H"/>
    <property type="match status" value="1"/>
</dbReference>
<evidence type="ECO:0000256" key="2">
    <source>
        <dbReference type="ARBA" id="ARBA00001946"/>
    </source>
</evidence>
<feature type="binding site" evidence="14 15">
    <location>
        <position position="78"/>
    </location>
    <ligand>
        <name>a divalent metal cation</name>
        <dbReference type="ChEBI" id="CHEBI:60240"/>
    </ligand>
</feature>
<dbReference type="InterPro" id="IPR036397">
    <property type="entry name" value="RNaseH_sf"/>
</dbReference>
<dbReference type="InterPro" id="IPR001352">
    <property type="entry name" value="RNase_HII/HIII"/>
</dbReference>
<keyword evidence="12 14" id="KW-0378">Hydrolase</keyword>
<evidence type="ECO:0000256" key="14">
    <source>
        <dbReference type="HAMAP-Rule" id="MF_00052"/>
    </source>
</evidence>
<evidence type="ECO:0000256" key="3">
    <source>
        <dbReference type="ARBA" id="ARBA00004065"/>
    </source>
</evidence>
<proteinExistence type="inferred from homology"/>
<organism evidence="19 20">
    <name type="scientific">Pallidibacillus pasinlerensis</name>
    <dbReference type="NCBI Taxonomy" id="2703818"/>
    <lineage>
        <taxon>Bacteria</taxon>
        <taxon>Bacillati</taxon>
        <taxon>Bacillota</taxon>
        <taxon>Bacilli</taxon>
        <taxon>Bacillales</taxon>
        <taxon>Bacillaceae</taxon>
        <taxon>Pallidibacillus</taxon>
    </lineage>
</organism>
<comment type="subcellular location">
    <subcellularLocation>
        <location evidence="4 14">Cytoplasm</location>
    </subcellularLocation>
</comment>
<feature type="coiled-coil region" evidence="17">
    <location>
        <begin position="5"/>
        <end position="58"/>
    </location>
</feature>
<evidence type="ECO:0000256" key="11">
    <source>
        <dbReference type="ARBA" id="ARBA00022759"/>
    </source>
</evidence>
<evidence type="ECO:0000256" key="7">
    <source>
        <dbReference type="ARBA" id="ARBA00019179"/>
    </source>
</evidence>
<dbReference type="EMBL" id="JAACYS010000001">
    <property type="protein sequence ID" value="NCU16261.1"/>
    <property type="molecule type" value="Genomic_DNA"/>
</dbReference>
<dbReference type="PANTHER" id="PTHR10954:SF18">
    <property type="entry name" value="RIBONUCLEASE HII"/>
    <property type="match status" value="1"/>
</dbReference>
<evidence type="ECO:0000256" key="12">
    <source>
        <dbReference type="ARBA" id="ARBA00022801"/>
    </source>
</evidence>
<reference evidence="19 20" key="1">
    <citation type="submission" date="2020-01" db="EMBL/GenBank/DDBJ databases">
        <title>A novel Bacillus sp. from Pasinler.</title>
        <authorList>
            <person name="Adiguzel A."/>
            <person name="Ay H."/>
            <person name="Baltaci M.O."/>
        </authorList>
    </citation>
    <scope>NUCLEOTIDE SEQUENCE [LARGE SCALE GENOMIC DNA]</scope>
    <source>
        <strain evidence="19 20">P1</strain>
    </source>
</reference>
<dbReference type="InterPro" id="IPR012337">
    <property type="entry name" value="RNaseH-like_sf"/>
</dbReference>
<name>A0ABW9ZYL5_9BACI</name>
<sequence length="265" mass="30324">MAYTIKQISEKLQQITDENDSFIKECSLDERKGVQVLLEKWKKTKEKEKIERERFTEMTIYEQEARKQGFSLIAGIDEVGRGPLAGPIVASALILPEDIFIPGLNDSKKLSIKKREELYEQIYQSAISVGIGVVSPKEIDRLNIYEATKKAMLDALQQLTPFPDYLLIDAMELVTPIPQRSIIKGDANSISIASASIIAKVYRDRLMLDYHKQYPQYRFDKNMGYGTKEHLEALEKYGPTPIHRKSFSPIKEMVEPNLFTLGFDE</sequence>